<feature type="region of interest" description="Disordered" evidence="1">
    <location>
        <begin position="1"/>
        <end position="48"/>
    </location>
</feature>
<name>A0ABS6DA21_9FIRM</name>
<dbReference type="NCBIfam" id="NF005501">
    <property type="entry name" value="PRK07116.1"/>
    <property type="match status" value="1"/>
</dbReference>
<sequence>MVLTLAGCGNAGNSTESENVDTTEKVNTEAESEEQNTEPAEGADGTEKSETKILVAYFSATGTTKQIAEQIAEVTGADLFEIMPVDAYSSEDLDYGNDDCRANREQNDSTSRPEISNTIENIENYDTVFIGHPIWWGEEPRIIDTFLESYDFSGKTMIDFCTSGGSGISTSEGNLKELCSSDVNWLAANRFSSDTDVDTVRDWVQSLGIETKNNEWRKR</sequence>
<dbReference type="PANTHER" id="PTHR39201">
    <property type="entry name" value="EXPORTED PROTEIN-RELATED"/>
    <property type="match status" value="1"/>
</dbReference>
<proteinExistence type="predicted"/>
<dbReference type="InterPro" id="IPR008254">
    <property type="entry name" value="Flavodoxin/NO_synth"/>
</dbReference>
<accession>A0ABS6DA21</accession>
<dbReference type="EMBL" id="JABACJ020000036">
    <property type="protein sequence ID" value="MBU3878480.1"/>
    <property type="molecule type" value="Genomic_DNA"/>
</dbReference>
<reference evidence="3 4" key="1">
    <citation type="submission" date="2021-06" db="EMBL/GenBank/DDBJ databases">
        <title>Faecalicatena sp. nov. isolated from porcine feces.</title>
        <authorList>
            <person name="Oh B.S."/>
            <person name="Lee J.H."/>
        </authorList>
    </citation>
    <scope>NUCLEOTIDE SEQUENCE [LARGE SCALE GENOMIC DNA]</scope>
    <source>
        <strain evidence="3 4">AGMB00832</strain>
    </source>
</reference>
<feature type="domain" description="Flavodoxin-like" evidence="2">
    <location>
        <begin position="53"/>
        <end position="208"/>
    </location>
</feature>
<gene>
    <name evidence="3" type="ORF">HGO97_022010</name>
</gene>
<evidence type="ECO:0000259" key="2">
    <source>
        <dbReference type="PROSITE" id="PS50902"/>
    </source>
</evidence>
<evidence type="ECO:0000256" key="1">
    <source>
        <dbReference type="SAM" id="MobiDB-lite"/>
    </source>
</evidence>
<dbReference type="Pfam" id="PF12682">
    <property type="entry name" value="Flavodoxin_4"/>
    <property type="match status" value="1"/>
</dbReference>
<dbReference type="PROSITE" id="PS50902">
    <property type="entry name" value="FLAVODOXIN_LIKE"/>
    <property type="match status" value="1"/>
</dbReference>
<dbReference type="PANTHER" id="PTHR39201:SF1">
    <property type="entry name" value="FLAVODOXIN-LIKE DOMAIN-CONTAINING PROTEIN"/>
    <property type="match status" value="1"/>
</dbReference>
<comment type="caution">
    <text evidence="3">The sequence shown here is derived from an EMBL/GenBank/DDBJ whole genome shotgun (WGS) entry which is preliminary data.</text>
</comment>
<dbReference type="Proteomes" id="UP000723714">
    <property type="component" value="Unassembled WGS sequence"/>
</dbReference>
<evidence type="ECO:0000313" key="4">
    <source>
        <dbReference type="Proteomes" id="UP000723714"/>
    </source>
</evidence>
<evidence type="ECO:0000313" key="3">
    <source>
        <dbReference type="EMBL" id="MBU3878480.1"/>
    </source>
</evidence>
<organism evidence="3 4">
    <name type="scientific">Faecalicatena faecalis</name>
    <dbReference type="NCBI Taxonomy" id="2726362"/>
    <lineage>
        <taxon>Bacteria</taxon>
        <taxon>Bacillati</taxon>
        <taxon>Bacillota</taxon>
        <taxon>Clostridia</taxon>
        <taxon>Lachnospirales</taxon>
        <taxon>Lachnospiraceae</taxon>
        <taxon>Faecalicatena</taxon>
    </lineage>
</organism>
<keyword evidence="4" id="KW-1185">Reference proteome</keyword>
<feature type="compositionally biased region" description="Basic and acidic residues" evidence="1">
    <location>
        <begin position="98"/>
        <end position="107"/>
    </location>
</feature>
<protein>
    <submittedName>
        <fullName evidence="3">NAD(P)H-dependent oxidoreductase</fullName>
    </submittedName>
</protein>
<feature type="region of interest" description="Disordered" evidence="1">
    <location>
        <begin position="94"/>
        <end position="113"/>
    </location>
</feature>